<evidence type="ECO:0000256" key="5">
    <source>
        <dbReference type="ARBA" id="ARBA00022747"/>
    </source>
</evidence>
<keyword evidence="3" id="KW-0540">Nuclease</keyword>
<evidence type="ECO:0000256" key="8">
    <source>
        <dbReference type="ARBA" id="ARBA00022840"/>
    </source>
</evidence>
<keyword evidence="13" id="KW-1185">Reference proteome</keyword>
<dbReference type="PANTHER" id="PTHR30195">
    <property type="entry name" value="TYPE I SITE-SPECIFIC DEOXYRIBONUCLEASE PROTEIN SUBUNIT M AND R"/>
    <property type="match status" value="1"/>
</dbReference>
<evidence type="ECO:0000256" key="1">
    <source>
        <dbReference type="ARBA" id="ARBA00000851"/>
    </source>
</evidence>
<dbReference type="GO" id="GO:0003677">
    <property type="term" value="F:DNA binding"/>
    <property type="evidence" value="ECO:0007669"/>
    <property type="project" value="UniProtKB-KW"/>
</dbReference>
<dbReference type="CDD" id="cd18030">
    <property type="entry name" value="DEXHc_RE_I_HsdR"/>
    <property type="match status" value="1"/>
</dbReference>
<dbReference type="InterPro" id="IPR027417">
    <property type="entry name" value="P-loop_NTPase"/>
</dbReference>
<dbReference type="PANTHER" id="PTHR30195:SF15">
    <property type="entry name" value="TYPE I RESTRICTION ENZYME HINDI ENDONUCLEASE SUBUNIT"/>
    <property type="match status" value="1"/>
</dbReference>
<dbReference type="CDD" id="cd22332">
    <property type="entry name" value="HsdR_N"/>
    <property type="match status" value="1"/>
</dbReference>
<keyword evidence="4 10" id="KW-0547">Nucleotide-binding</keyword>
<dbReference type="Pfam" id="PF04313">
    <property type="entry name" value="HSDR_N"/>
    <property type="match status" value="1"/>
</dbReference>
<dbReference type="Proteomes" id="UP000241899">
    <property type="component" value="Unassembled WGS sequence"/>
</dbReference>
<evidence type="ECO:0000256" key="4">
    <source>
        <dbReference type="ARBA" id="ARBA00022741"/>
    </source>
</evidence>
<dbReference type="EMBL" id="PZKF01000074">
    <property type="protein sequence ID" value="PTE13609.1"/>
    <property type="molecule type" value="Genomic_DNA"/>
</dbReference>
<dbReference type="AlphaFoldDB" id="A0A2T4J6T7"/>
<keyword evidence="5 10" id="KW-0680">Restriction system</keyword>
<feature type="non-terminal residue" evidence="12">
    <location>
        <position position="1"/>
    </location>
</feature>
<dbReference type="NCBIfam" id="TIGR00348">
    <property type="entry name" value="hsdR"/>
    <property type="match status" value="1"/>
</dbReference>
<dbReference type="GO" id="GO:0009035">
    <property type="term" value="F:type I site-specific deoxyribonuclease activity"/>
    <property type="evidence" value="ECO:0007669"/>
    <property type="project" value="UniProtKB-EC"/>
</dbReference>
<comment type="subunit">
    <text evidence="10">The type I restriction/modification system is composed of three polypeptides R, M and S.</text>
</comment>
<dbReference type="Pfam" id="PF18766">
    <property type="entry name" value="SWI2_SNF2"/>
    <property type="match status" value="1"/>
</dbReference>
<protein>
    <recommendedName>
        <fullName evidence="10">Type I restriction enzyme endonuclease subunit</fullName>
        <shortName evidence="10">R protein</shortName>
        <ecNumber evidence="10">3.1.21.3</ecNumber>
    </recommendedName>
</protein>
<dbReference type="EC" id="3.1.21.3" evidence="10"/>
<evidence type="ECO:0000256" key="3">
    <source>
        <dbReference type="ARBA" id="ARBA00022722"/>
    </source>
</evidence>
<proteinExistence type="inferred from homology"/>
<comment type="similarity">
    <text evidence="2 10">Belongs to the HsdR family.</text>
</comment>
<dbReference type="SUPFAM" id="SSF52540">
    <property type="entry name" value="P-loop containing nucleoside triphosphate hydrolases"/>
    <property type="match status" value="1"/>
</dbReference>
<comment type="function">
    <text evidence="10">Subunit R is required for both nuclease and ATPase activities, but not for modification.</text>
</comment>
<feature type="domain" description="Helicase ATP-binding" evidence="11">
    <location>
        <begin position="262"/>
        <end position="445"/>
    </location>
</feature>
<comment type="catalytic activity">
    <reaction evidence="1 10">
        <text>Endonucleolytic cleavage of DNA to give random double-stranded fragments with terminal 5'-phosphates, ATP is simultaneously hydrolyzed.</text>
        <dbReference type="EC" id="3.1.21.3"/>
    </reaction>
</comment>
<dbReference type="InterPro" id="IPR007409">
    <property type="entry name" value="Restrct_endonuc_type1_HsdR_N"/>
</dbReference>
<dbReference type="InterPro" id="IPR014001">
    <property type="entry name" value="Helicase_ATP-bd"/>
</dbReference>
<dbReference type="InterPro" id="IPR055180">
    <property type="entry name" value="HsdR_RecA-like_helicase_dom_2"/>
</dbReference>
<evidence type="ECO:0000313" key="12">
    <source>
        <dbReference type="EMBL" id="PTE13609.1"/>
    </source>
</evidence>
<dbReference type="GO" id="GO:0004386">
    <property type="term" value="F:helicase activity"/>
    <property type="evidence" value="ECO:0007669"/>
    <property type="project" value="UniProtKB-KW"/>
</dbReference>
<dbReference type="Gene3D" id="3.90.1570.50">
    <property type="match status" value="1"/>
</dbReference>
<dbReference type="CDD" id="cd18800">
    <property type="entry name" value="SF2_C_EcoR124I-like"/>
    <property type="match status" value="1"/>
</dbReference>
<evidence type="ECO:0000259" key="11">
    <source>
        <dbReference type="PROSITE" id="PS51192"/>
    </source>
</evidence>
<keyword evidence="6" id="KW-0255">Endonuclease</keyword>
<accession>A0A2T4J6T7</accession>
<keyword evidence="8 10" id="KW-0067">ATP-binding</keyword>
<name>A0A2T4J6T7_9RHOB</name>
<organism evidence="12 13">
    <name type="scientific">Phaeovulum veldkampii DSM 11550</name>
    <dbReference type="NCBI Taxonomy" id="1185920"/>
    <lineage>
        <taxon>Bacteria</taxon>
        <taxon>Pseudomonadati</taxon>
        <taxon>Pseudomonadota</taxon>
        <taxon>Alphaproteobacteria</taxon>
        <taxon>Rhodobacterales</taxon>
        <taxon>Paracoccaceae</taxon>
        <taxon>Phaeovulum</taxon>
    </lineage>
</organism>
<dbReference type="InterPro" id="IPR004473">
    <property type="entry name" value="Restrct_endonuc_typeI_HsdR"/>
</dbReference>
<comment type="caution">
    <text evidence="12">The sequence shown here is derived from an EMBL/GenBank/DDBJ whole genome shotgun (WGS) entry which is preliminary data.</text>
</comment>
<reference evidence="12 13" key="1">
    <citation type="submission" date="2018-03" db="EMBL/GenBank/DDBJ databases">
        <title>Rhodobacter veldkampii.</title>
        <authorList>
            <person name="Meyer T.E."/>
            <person name="Miller S."/>
            <person name="Lodha T."/>
            <person name="Gandham S."/>
            <person name="Chintalapati S."/>
            <person name="Chintalapati V.R."/>
        </authorList>
    </citation>
    <scope>NUCLEOTIDE SEQUENCE [LARGE SCALE GENOMIC DNA]</scope>
    <source>
        <strain evidence="12 13">DSM 11550</strain>
    </source>
</reference>
<dbReference type="PROSITE" id="PS51192">
    <property type="entry name" value="HELICASE_ATP_BIND_1"/>
    <property type="match status" value="1"/>
</dbReference>
<keyword evidence="12" id="KW-0347">Helicase</keyword>
<evidence type="ECO:0000256" key="7">
    <source>
        <dbReference type="ARBA" id="ARBA00022801"/>
    </source>
</evidence>
<keyword evidence="9 10" id="KW-0238">DNA-binding</keyword>
<dbReference type="OrthoDB" id="9758243at2"/>
<dbReference type="Pfam" id="PF22679">
    <property type="entry name" value="T1R_D3-like"/>
    <property type="match status" value="1"/>
</dbReference>
<dbReference type="Pfam" id="PF11867">
    <property type="entry name" value="T1RH-like_C"/>
    <property type="match status" value="1"/>
</dbReference>
<dbReference type="InterPro" id="IPR051268">
    <property type="entry name" value="Type-I_R_enzyme_R_subunit"/>
</dbReference>
<dbReference type="SMART" id="SM00487">
    <property type="entry name" value="DEXDc"/>
    <property type="match status" value="1"/>
</dbReference>
<evidence type="ECO:0000313" key="13">
    <source>
        <dbReference type="Proteomes" id="UP000241899"/>
    </source>
</evidence>
<evidence type="ECO:0000256" key="2">
    <source>
        <dbReference type="ARBA" id="ARBA00008598"/>
    </source>
</evidence>
<dbReference type="GO" id="GO:0009307">
    <property type="term" value="P:DNA restriction-modification system"/>
    <property type="evidence" value="ECO:0007669"/>
    <property type="project" value="UniProtKB-KW"/>
</dbReference>
<keyword evidence="7 10" id="KW-0378">Hydrolase</keyword>
<dbReference type="InterPro" id="IPR021810">
    <property type="entry name" value="T1RH-like_C"/>
</dbReference>
<gene>
    <name evidence="12" type="ORF">C5F46_15495</name>
</gene>
<evidence type="ECO:0000256" key="9">
    <source>
        <dbReference type="ARBA" id="ARBA00023125"/>
    </source>
</evidence>
<dbReference type="Gene3D" id="3.40.50.300">
    <property type="entry name" value="P-loop containing nucleotide triphosphate hydrolases"/>
    <property type="match status" value="2"/>
</dbReference>
<dbReference type="GO" id="GO:0005524">
    <property type="term" value="F:ATP binding"/>
    <property type="evidence" value="ECO:0007669"/>
    <property type="project" value="UniProtKB-KW"/>
</dbReference>
<dbReference type="InterPro" id="IPR040980">
    <property type="entry name" value="SWI2_SNF2"/>
</dbReference>
<evidence type="ECO:0000256" key="10">
    <source>
        <dbReference type="RuleBase" id="RU364115"/>
    </source>
</evidence>
<sequence length="1024" mass="113398">LGFAYLHGADVSPEADDPVRQSYHDTLLLPRLDAAIRRLNPALPSEAVQTVLNRVRDTEFAGDLISENRRIHALLVGGVPVTWFEGGEERNAIARLVDWENGANDWLAVNQFEVVGQTARRPDIVIFLNGMPIIVIELKGTETGTLKGAYNQIETYKAQVPALFRTNAFTVISEGVTARYGSISANLDRFMRWRTVDGENLVEDGTDLALQTLIHGLLAPGTILELVRYCMVYEDEGKGPIKKIAGYHQFHAVRKAVSAVLRARHLDGRGGVMWHTQGSGKSLLMAFLAGRLMRNPELENPTIVVITDRNDLDNQLYATFSRCDALFGETPEQAEDVPDLRRKLDQRKVGGVIFATMQKFRPPKGETGIGELSDRSNVIVFADEAHRSQYGFEAKVNAKTGETRYGFAHHLRQALPNAVHVGFTGTPISLVGADTQAVFGNYIDIYDIAQAVEDGATVPIYYEGRVAKISLGEEAGDLLDAEYEEILEDAEDAGAELDDETRKAMTRKWARVEALVGAGPRLDKVVEDILRHFGARLEAMDGGKGMIVCMSRRICVEVYNRIVAARPDWHSDEDGAGGVKVIMTGAAQDPAEFQPHIRSKARLETLRTRYRDPSDPFKLVIVRDMWLTGFDAPCMHTMYTDKPMKGHGLMQAITRINRVFGAKPAGLVVDYIGLAADLKAALNHYSNADRKQTGIDQGEAVHALLTQLDIMRVMFHGVDYMAAVRGTPQDRIKMLPIAIEHALNLKVDGEVPKDRTESKKRFMKGVAGLVKAFRIASGTLEAEEVKDEVGFFTAVQAAIRKMDAGSGSGRSVDEADLAISQLLNRSVTSTEVVDILKAAGMDRPDISVLSEDFLLGLKNNPHKSLAVEALKKLLNGEIRTRTRTNNAKKEAFSKRLAEALARYHNRSVDALQVIQEMIAIAKALQEEPEDGLSPEEVAFYDALASNASAVELMGNEELRVIATELVLTVRQNARVDWWRRDDVRKKMRVSIRRILRKHGFPPDLQSDAIKKVVQQAEVLAREFS</sequence>
<evidence type="ECO:0000256" key="6">
    <source>
        <dbReference type="ARBA" id="ARBA00022759"/>
    </source>
</evidence>